<evidence type="ECO:0000256" key="7">
    <source>
        <dbReference type="ARBA" id="ARBA00023053"/>
    </source>
</evidence>
<keyword evidence="10 12" id="KW-0739">Sodium transport</keyword>
<evidence type="ECO:0000256" key="8">
    <source>
        <dbReference type="ARBA" id="ARBA00023065"/>
    </source>
</evidence>
<gene>
    <name evidence="14" type="ORF">CHIRRI_LOCUS13164</name>
</gene>
<keyword evidence="11 12" id="KW-0407">Ion channel</keyword>
<keyword evidence="5 12" id="KW-0812">Transmembrane</keyword>
<feature type="transmembrane region" description="Helical" evidence="13">
    <location>
        <begin position="36"/>
        <end position="57"/>
    </location>
</feature>
<keyword evidence="4 12" id="KW-0894">Sodium channel</keyword>
<evidence type="ECO:0000256" key="13">
    <source>
        <dbReference type="SAM" id="Phobius"/>
    </source>
</evidence>
<comment type="subcellular location">
    <subcellularLocation>
        <location evidence="1">Membrane</location>
        <topology evidence="1">Multi-pass membrane protein</topology>
    </subcellularLocation>
</comment>
<dbReference type="GO" id="GO:0015280">
    <property type="term" value="F:ligand-gated sodium channel activity"/>
    <property type="evidence" value="ECO:0007669"/>
    <property type="project" value="TreeGrafter"/>
</dbReference>
<evidence type="ECO:0000313" key="14">
    <source>
        <dbReference type="EMBL" id="CAG9810350.1"/>
    </source>
</evidence>
<keyword evidence="8 12" id="KW-0406">Ion transport</keyword>
<keyword evidence="6 13" id="KW-1133">Transmembrane helix</keyword>
<evidence type="ECO:0000256" key="1">
    <source>
        <dbReference type="ARBA" id="ARBA00004141"/>
    </source>
</evidence>
<evidence type="ECO:0000256" key="3">
    <source>
        <dbReference type="ARBA" id="ARBA00022448"/>
    </source>
</evidence>
<evidence type="ECO:0000256" key="2">
    <source>
        <dbReference type="ARBA" id="ARBA00007193"/>
    </source>
</evidence>
<dbReference type="PRINTS" id="PR01078">
    <property type="entry name" value="AMINACHANNEL"/>
</dbReference>
<dbReference type="PANTHER" id="PTHR11690:SF288">
    <property type="entry name" value="AMILORIDE-SENSITIVE NA+ CHANNEL-RELATED"/>
    <property type="match status" value="1"/>
</dbReference>
<evidence type="ECO:0000256" key="10">
    <source>
        <dbReference type="ARBA" id="ARBA00023201"/>
    </source>
</evidence>
<evidence type="ECO:0000256" key="6">
    <source>
        <dbReference type="ARBA" id="ARBA00022989"/>
    </source>
</evidence>
<dbReference type="Gene3D" id="1.10.287.820">
    <property type="entry name" value="Acid-sensing ion channel domain"/>
    <property type="match status" value="1"/>
</dbReference>
<dbReference type="OrthoDB" id="6436100at2759"/>
<sequence length="509" mass="58873">MKSITKRKFFKFLSRISTIHGLNYISDRKTSKKSKIFWITAFILSFLGCFFFFLQVYEKVFVVPDMSAKITYEPFVLHPFPAITICPYNKLPYKASKIADLLEKLDSSELTADEELQLEISSQTCQKMTYNSENIVSNFSEINIVDYLSKIQFNKSEIIPKFILGDHINQTDPFLTRVFTCNGFCVTFNQLDFDEIFTNEIHDDFKVYSHGRKSNWTLANGYTYPDEPGLYPIQMSFSSSNTFNAILIQNKMNIDEQCRPFRRGFEIYFHLPNEILTPFAPSINLNNINKDNLIQFKAESFEMSSDMKTYSVEARQCYFYAERNLQFFKSYTENNCQIECLSNKTIEQCGCAKYHMPRGKDTRICMGNDSVCVSKVDADHDLKIDYYSCDCYPPCTDLKYELFSWTDADLDDGFSLGDHFNLDDLNNVSDRKITTLITIKNAITPLLLRTSFSAYQMQQFISDFGGLLSLAMGCSILSIVELIYNAFNIKNEPDDEDDDEENLKNCKTN</sequence>
<reference evidence="14" key="1">
    <citation type="submission" date="2022-01" db="EMBL/GenBank/DDBJ databases">
        <authorList>
            <person name="King R."/>
        </authorList>
    </citation>
    <scope>NUCLEOTIDE SEQUENCE</scope>
</reference>
<keyword evidence="9 13" id="KW-0472">Membrane</keyword>
<evidence type="ECO:0000256" key="9">
    <source>
        <dbReference type="ARBA" id="ARBA00023136"/>
    </source>
</evidence>
<evidence type="ECO:0000256" key="5">
    <source>
        <dbReference type="ARBA" id="ARBA00022692"/>
    </source>
</evidence>
<reference evidence="14" key="2">
    <citation type="submission" date="2022-10" db="EMBL/GenBank/DDBJ databases">
        <authorList>
            <consortium name="ENA_rothamsted_submissions"/>
            <consortium name="culmorum"/>
            <person name="King R."/>
        </authorList>
    </citation>
    <scope>NUCLEOTIDE SEQUENCE</scope>
</reference>
<dbReference type="Proteomes" id="UP001153620">
    <property type="component" value="Chromosome 4"/>
</dbReference>
<keyword evidence="7" id="KW-0915">Sodium</keyword>
<name>A0A9N9WV14_9DIPT</name>
<evidence type="ECO:0000256" key="4">
    <source>
        <dbReference type="ARBA" id="ARBA00022461"/>
    </source>
</evidence>
<dbReference type="GO" id="GO:0005886">
    <property type="term" value="C:plasma membrane"/>
    <property type="evidence" value="ECO:0007669"/>
    <property type="project" value="TreeGrafter"/>
</dbReference>
<evidence type="ECO:0000256" key="11">
    <source>
        <dbReference type="ARBA" id="ARBA00023303"/>
    </source>
</evidence>
<keyword evidence="3 12" id="KW-0813">Transport</keyword>
<protein>
    <submittedName>
        <fullName evidence="14">Uncharacterized protein</fullName>
    </submittedName>
</protein>
<organism evidence="14 15">
    <name type="scientific">Chironomus riparius</name>
    <dbReference type="NCBI Taxonomy" id="315576"/>
    <lineage>
        <taxon>Eukaryota</taxon>
        <taxon>Metazoa</taxon>
        <taxon>Ecdysozoa</taxon>
        <taxon>Arthropoda</taxon>
        <taxon>Hexapoda</taxon>
        <taxon>Insecta</taxon>
        <taxon>Pterygota</taxon>
        <taxon>Neoptera</taxon>
        <taxon>Endopterygota</taxon>
        <taxon>Diptera</taxon>
        <taxon>Nematocera</taxon>
        <taxon>Chironomoidea</taxon>
        <taxon>Chironomidae</taxon>
        <taxon>Chironominae</taxon>
        <taxon>Chironomus</taxon>
    </lineage>
</organism>
<dbReference type="AlphaFoldDB" id="A0A9N9WV14"/>
<comment type="similarity">
    <text evidence="2 12">Belongs to the amiloride-sensitive sodium channel (TC 1.A.6) family.</text>
</comment>
<dbReference type="PANTHER" id="PTHR11690">
    <property type="entry name" value="AMILORIDE-SENSITIVE SODIUM CHANNEL-RELATED"/>
    <property type="match status" value="1"/>
</dbReference>
<proteinExistence type="inferred from homology"/>
<evidence type="ECO:0000256" key="12">
    <source>
        <dbReference type="RuleBase" id="RU000679"/>
    </source>
</evidence>
<dbReference type="InterPro" id="IPR001873">
    <property type="entry name" value="ENaC"/>
</dbReference>
<dbReference type="Gene3D" id="1.10.287.770">
    <property type="entry name" value="YojJ-like"/>
    <property type="match status" value="1"/>
</dbReference>
<accession>A0A9N9WV14</accession>
<evidence type="ECO:0000313" key="15">
    <source>
        <dbReference type="Proteomes" id="UP001153620"/>
    </source>
</evidence>
<keyword evidence="15" id="KW-1185">Reference proteome</keyword>
<dbReference type="Pfam" id="PF00858">
    <property type="entry name" value="ASC"/>
    <property type="match status" value="1"/>
</dbReference>
<dbReference type="EMBL" id="OU895880">
    <property type="protein sequence ID" value="CAG9810350.1"/>
    <property type="molecule type" value="Genomic_DNA"/>
</dbReference>